<dbReference type="AlphaFoldDB" id="A0A840PTT0"/>
<gene>
    <name evidence="1" type="ORF">HNR36_000546</name>
</gene>
<reference evidence="1 2" key="1">
    <citation type="submission" date="2020-08" db="EMBL/GenBank/DDBJ databases">
        <title>Genomic Encyclopedia of Type Strains, Phase IV (KMG-IV): sequencing the most valuable type-strain genomes for metagenomic binning, comparative biology and taxonomic classification.</title>
        <authorList>
            <person name="Goeker M."/>
        </authorList>
    </citation>
    <scope>NUCLEOTIDE SEQUENCE [LARGE SCALE GENOMIC DNA]</scope>
    <source>
        <strain evidence="1 2">DSM 10633</strain>
    </source>
</reference>
<name>A0A840PTT0_URETH</name>
<evidence type="ECO:0008006" key="3">
    <source>
        <dbReference type="Google" id="ProtNLM"/>
    </source>
</evidence>
<dbReference type="Pfam" id="PF10076">
    <property type="entry name" value="Phage_Mu_Gp48"/>
    <property type="match status" value="1"/>
</dbReference>
<proteinExistence type="predicted"/>
<keyword evidence="2" id="KW-1185">Reference proteome</keyword>
<protein>
    <recommendedName>
        <fullName evidence="3">DUF2313 domain-containing protein</fullName>
    </recommendedName>
</protein>
<organism evidence="1 2">
    <name type="scientific">Ureibacillus thermosphaericus</name>
    <dbReference type="NCBI Taxonomy" id="51173"/>
    <lineage>
        <taxon>Bacteria</taxon>
        <taxon>Bacillati</taxon>
        <taxon>Bacillota</taxon>
        <taxon>Bacilli</taxon>
        <taxon>Bacillales</taxon>
        <taxon>Caryophanaceae</taxon>
        <taxon>Ureibacillus</taxon>
    </lineage>
</organism>
<dbReference type="RefSeq" id="WP_168412006.1">
    <property type="nucleotide sequence ID" value="NZ_JAAXPW010000006.1"/>
</dbReference>
<accession>A0A840PTT0</accession>
<dbReference type="EMBL" id="JACHGZ010000004">
    <property type="protein sequence ID" value="MBB5148161.1"/>
    <property type="molecule type" value="Genomic_DNA"/>
</dbReference>
<comment type="caution">
    <text evidence="1">The sequence shown here is derived from an EMBL/GenBank/DDBJ whole genome shotgun (WGS) entry which is preliminary data.</text>
</comment>
<evidence type="ECO:0000313" key="2">
    <source>
        <dbReference type="Proteomes" id="UP000557217"/>
    </source>
</evidence>
<evidence type="ECO:0000313" key="1">
    <source>
        <dbReference type="EMBL" id="MBB5148161.1"/>
    </source>
</evidence>
<dbReference type="Proteomes" id="UP000557217">
    <property type="component" value="Unassembled WGS sequence"/>
</dbReference>
<dbReference type="InterPro" id="IPR018755">
    <property type="entry name" value="Phage_Mu_Gp48"/>
</dbReference>
<sequence>MAREVDILSYFPSVLHEIREIIEIANVENPSLESVWQAIEDALNNQFILTANEEGLARYEKMLGIKVPGTDSDETRRFRVLTRYNEQAPYTYKVVRMLLDSLLGEGRYDFIRDTSNKTITVKLELTVKGQFDAVVAMLERVTPQNIVLTIELRYNTHQKLSQFTHSQLASFTHKQLREDVLI</sequence>